<feature type="domain" description="Formyl transferase N-terminal" evidence="5">
    <location>
        <begin position="2"/>
        <end position="181"/>
    </location>
</feature>
<evidence type="ECO:0000256" key="1">
    <source>
        <dbReference type="ARBA" id="ARBA00005054"/>
    </source>
</evidence>
<feature type="site" description="Raises pKa of active site His" evidence="4">
    <location>
        <position position="144"/>
    </location>
</feature>
<keyword evidence="7" id="KW-1185">Reference proteome</keyword>
<proteinExistence type="inferred from homology"/>
<dbReference type="EC" id="2.1.2.2" evidence="4"/>
<keyword evidence="3 4" id="KW-0658">Purine biosynthesis</keyword>
<feature type="binding site" evidence="4">
    <location>
        <position position="101"/>
    </location>
    <ligand>
        <name>(6R)-10-formyltetrahydrofolate</name>
        <dbReference type="ChEBI" id="CHEBI:195366"/>
    </ligand>
</feature>
<dbReference type="Gene3D" id="3.40.50.170">
    <property type="entry name" value="Formyl transferase, N-terminal domain"/>
    <property type="match status" value="1"/>
</dbReference>
<dbReference type="SUPFAM" id="SSF53328">
    <property type="entry name" value="Formyltransferase"/>
    <property type="match status" value="1"/>
</dbReference>
<dbReference type="InterPro" id="IPR036477">
    <property type="entry name" value="Formyl_transf_N_sf"/>
</dbReference>
<dbReference type="GO" id="GO:0004644">
    <property type="term" value="F:phosphoribosylglycinamide formyltransferase activity"/>
    <property type="evidence" value="ECO:0007669"/>
    <property type="project" value="UniProtKB-EC"/>
</dbReference>
<dbReference type="InterPro" id="IPR004607">
    <property type="entry name" value="GART"/>
</dbReference>
<name>A0ABY8RCW8_9FLAO</name>
<comment type="similarity">
    <text evidence="4">Belongs to the GART family.</text>
</comment>
<comment type="caution">
    <text evidence="4">Lacks conserved residue(s) required for the propagation of feature annotation.</text>
</comment>
<dbReference type="EMBL" id="CP124855">
    <property type="protein sequence ID" value="WHF51706.1"/>
    <property type="molecule type" value="Genomic_DNA"/>
</dbReference>
<evidence type="ECO:0000256" key="2">
    <source>
        <dbReference type="ARBA" id="ARBA00022679"/>
    </source>
</evidence>
<dbReference type="InterPro" id="IPR002376">
    <property type="entry name" value="Formyl_transf_N"/>
</dbReference>
<protein>
    <recommendedName>
        <fullName evidence="4">Phosphoribosylglycinamide formyltransferase</fullName>
        <ecNumber evidence="4">2.1.2.2</ecNumber>
    </recommendedName>
    <alternativeName>
        <fullName evidence="4">5'-phosphoribosylglycinamide transformylase</fullName>
    </alternativeName>
    <alternativeName>
        <fullName evidence="4">GAR transformylase</fullName>
        <shortName evidence="4">GART</shortName>
    </alternativeName>
</protein>
<evidence type="ECO:0000313" key="7">
    <source>
        <dbReference type="Proteomes" id="UP001241656"/>
    </source>
</evidence>
<dbReference type="PANTHER" id="PTHR43369">
    <property type="entry name" value="PHOSPHORIBOSYLGLYCINAMIDE FORMYLTRANSFERASE"/>
    <property type="match status" value="1"/>
</dbReference>
<evidence type="ECO:0000259" key="5">
    <source>
        <dbReference type="Pfam" id="PF00551"/>
    </source>
</evidence>
<comment type="catalytic activity">
    <reaction evidence="4">
        <text>N(1)-(5-phospho-beta-D-ribosyl)glycinamide + (6R)-10-formyltetrahydrofolate = N(2)-formyl-N(1)-(5-phospho-beta-D-ribosyl)glycinamide + (6S)-5,6,7,8-tetrahydrofolate + H(+)</text>
        <dbReference type="Rhea" id="RHEA:15053"/>
        <dbReference type="ChEBI" id="CHEBI:15378"/>
        <dbReference type="ChEBI" id="CHEBI:57453"/>
        <dbReference type="ChEBI" id="CHEBI:143788"/>
        <dbReference type="ChEBI" id="CHEBI:147286"/>
        <dbReference type="ChEBI" id="CHEBI:195366"/>
        <dbReference type="EC" id="2.1.2.2"/>
    </reaction>
</comment>
<evidence type="ECO:0000256" key="3">
    <source>
        <dbReference type="ARBA" id="ARBA00022755"/>
    </source>
</evidence>
<dbReference type="RefSeq" id="WP_282905040.1">
    <property type="nucleotide sequence ID" value="NZ_CP124855.1"/>
</dbReference>
<accession>A0ABY8RCW8</accession>
<feature type="active site" description="Proton donor" evidence="4">
    <location>
        <position position="103"/>
    </location>
</feature>
<organism evidence="6 7">
    <name type="scientific">Chryseobacterium gotjawalense</name>
    <dbReference type="NCBI Taxonomy" id="3042315"/>
    <lineage>
        <taxon>Bacteria</taxon>
        <taxon>Pseudomonadati</taxon>
        <taxon>Bacteroidota</taxon>
        <taxon>Flavobacteriia</taxon>
        <taxon>Flavobacteriales</taxon>
        <taxon>Weeksellaceae</taxon>
        <taxon>Chryseobacterium group</taxon>
        <taxon>Chryseobacterium</taxon>
    </lineage>
</organism>
<dbReference type="Proteomes" id="UP001241656">
    <property type="component" value="Chromosome"/>
</dbReference>
<gene>
    <name evidence="4 6" type="primary">purN</name>
    <name evidence="6" type="ORF">QGN23_00120</name>
</gene>
<dbReference type="PANTHER" id="PTHR43369:SF2">
    <property type="entry name" value="PHOSPHORIBOSYLGLYCINAMIDE FORMYLTRANSFERASE"/>
    <property type="match status" value="1"/>
</dbReference>
<dbReference type="Pfam" id="PF00551">
    <property type="entry name" value="Formyl_trans_N"/>
    <property type="match status" value="1"/>
</dbReference>
<sequence length="194" mass="21519">MKNIVVLVSGGGTNLQRIIDCIKSGEILNAEIAMVVADRECFGLERSKKQNIPTKLIQRGKMFSMELKKILPENTDLIVLAGFLSILNKEFCESFSGKIINIHPALLPKFGGKGMWGNHVHEAVLAAEEKESGATVHYVTSGIDEGEIILQKSFEIADDETLETLAEKIHSIEYEIFPEAINKILGIPREKKEN</sequence>
<keyword evidence="2 4" id="KW-0808">Transferase</keyword>
<evidence type="ECO:0000313" key="6">
    <source>
        <dbReference type="EMBL" id="WHF51706.1"/>
    </source>
</evidence>
<feature type="binding site" evidence="4">
    <location>
        <position position="59"/>
    </location>
    <ligand>
        <name>(6R)-10-formyltetrahydrofolate</name>
        <dbReference type="ChEBI" id="CHEBI:195366"/>
    </ligand>
</feature>
<evidence type="ECO:0000256" key="4">
    <source>
        <dbReference type="HAMAP-Rule" id="MF_01930"/>
    </source>
</evidence>
<feature type="binding site" evidence="4">
    <location>
        <begin position="12"/>
        <end position="14"/>
    </location>
    <ligand>
        <name>N(1)-(5-phospho-beta-D-ribosyl)glycinamide</name>
        <dbReference type="ChEBI" id="CHEBI:143788"/>
    </ligand>
</feature>
<dbReference type="HAMAP" id="MF_01930">
    <property type="entry name" value="PurN"/>
    <property type="match status" value="1"/>
</dbReference>
<dbReference type="NCBIfam" id="TIGR00639">
    <property type="entry name" value="PurN"/>
    <property type="match status" value="1"/>
</dbReference>
<comment type="function">
    <text evidence="4">Catalyzes the transfer of a formyl group from 10-formyltetrahydrofolate to 5-phospho-ribosyl-glycinamide (GAR), producing 5-phospho-ribosyl-N-formylglycinamide (FGAR) and tetrahydrofolate.</text>
</comment>
<dbReference type="CDD" id="cd08645">
    <property type="entry name" value="FMT_core_GART"/>
    <property type="match status" value="1"/>
</dbReference>
<comment type="pathway">
    <text evidence="1 4">Purine metabolism; IMP biosynthesis via de novo pathway; N(2)-formyl-N(1)-(5-phospho-D-ribosyl)glycinamide from N(1)-(5-phospho-D-ribosyl)glycinamide (10-formyl THF route): step 1/1.</text>
</comment>
<reference evidence="6 7" key="1">
    <citation type="submission" date="2023-05" db="EMBL/GenBank/DDBJ databases">
        <title>Genomic insight into Chryseobacterium sp. wdc7 isolated forest soil (Gotjawal).</title>
        <authorList>
            <person name="Park S.-J."/>
        </authorList>
    </citation>
    <scope>NUCLEOTIDE SEQUENCE [LARGE SCALE GENOMIC DNA]</scope>
    <source>
        <strain evidence="7">wdc7</strain>
    </source>
</reference>